<protein>
    <submittedName>
        <fullName evidence="1">Uncharacterized protein</fullName>
    </submittedName>
</protein>
<organism evidence="1 2">
    <name type="scientific">Aspergillus cavernicola</name>
    <dbReference type="NCBI Taxonomy" id="176166"/>
    <lineage>
        <taxon>Eukaryota</taxon>
        <taxon>Fungi</taxon>
        <taxon>Dikarya</taxon>
        <taxon>Ascomycota</taxon>
        <taxon>Pezizomycotina</taxon>
        <taxon>Eurotiomycetes</taxon>
        <taxon>Eurotiomycetidae</taxon>
        <taxon>Eurotiales</taxon>
        <taxon>Aspergillaceae</taxon>
        <taxon>Aspergillus</taxon>
        <taxon>Aspergillus subgen. Nidulantes</taxon>
    </lineage>
</organism>
<comment type="caution">
    <text evidence="1">The sequence shown here is derived from an EMBL/GenBank/DDBJ whole genome shotgun (WGS) entry which is preliminary data.</text>
</comment>
<name>A0ABR4I674_9EURO</name>
<sequence length="104" mass="12079">MKGYENSPRNLVENFMLHSIPTSSETRQIRGISHLYLLRGNMAAFAGRAKVQEFKLDTRFGVDRCLHYDMEFGVRKTDRYFLVCIRYGNSFLGQAVRRISTRAP</sequence>
<accession>A0ABR4I674</accession>
<evidence type="ECO:0000313" key="2">
    <source>
        <dbReference type="Proteomes" id="UP001610335"/>
    </source>
</evidence>
<keyword evidence="2" id="KW-1185">Reference proteome</keyword>
<dbReference type="Proteomes" id="UP001610335">
    <property type="component" value="Unassembled WGS sequence"/>
</dbReference>
<reference evidence="1 2" key="1">
    <citation type="submission" date="2024-07" db="EMBL/GenBank/DDBJ databases">
        <title>Section-level genome sequencing and comparative genomics of Aspergillus sections Usti and Cavernicolus.</title>
        <authorList>
            <consortium name="Lawrence Berkeley National Laboratory"/>
            <person name="Nybo J.L."/>
            <person name="Vesth T.C."/>
            <person name="Theobald S."/>
            <person name="Frisvad J.C."/>
            <person name="Larsen T.O."/>
            <person name="Kjaerboelling I."/>
            <person name="Rothschild-Mancinelli K."/>
            <person name="Lyhne E.K."/>
            <person name="Kogle M.E."/>
            <person name="Barry K."/>
            <person name="Clum A."/>
            <person name="Na H."/>
            <person name="Ledsgaard L."/>
            <person name="Lin J."/>
            <person name="Lipzen A."/>
            <person name="Kuo A."/>
            <person name="Riley R."/>
            <person name="Mondo S."/>
            <person name="LaButti K."/>
            <person name="Haridas S."/>
            <person name="Pangalinan J."/>
            <person name="Salamov A.A."/>
            <person name="Simmons B.A."/>
            <person name="Magnuson J.K."/>
            <person name="Chen J."/>
            <person name="Drula E."/>
            <person name="Henrissat B."/>
            <person name="Wiebenga A."/>
            <person name="Lubbers R.J."/>
            <person name="Gomes A.C."/>
            <person name="Makela M.R."/>
            <person name="Stajich J."/>
            <person name="Grigoriev I.V."/>
            <person name="Mortensen U.H."/>
            <person name="De vries R.P."/>
            <person name="Baker S.E."/>
            <person name="Andersen M.R."/>
        </authorList>
    </citation>
    <scope>NUCLEOTIDE SEQUENCE [LARGE SCALE GENOMIC DNA]</scope>
    <source>
        <strain evidence="1 2">CBS 600.67</strain>
    </source>
</reference>
<gene>
    <name evidence="1" type="ORF">BDW59DRAFT_148909</name>
</gene>
<proteinExistence type="predicted"/>
<dbReference type="EMBL" id="JBFXLS010000054">
    <property type="protein sequence ID" value="KAL2823264.1"/>
    <property type="molecule type" value="Genomic_DNA"/>
</dbReference>
<evidence type="ECO:0000313" key="1">
    <source>
        <dbReference type="EMBL" id="KAL2823264.1"/>
    </source>
</evidence>